<name>A0A2K1YA09_POPTR</name>
<dbReference type="AlphaFoldDB" id="A0A2K1YA09"/>
<dbReference type="Gene3D" id="3.40.50.150">
    <property type="entry name" value="Vaccinia Virus protein VP39"/>
    <property type="match status" value="1"/>
</dbReference>
<protein>
    <recommendedName>
        <fullName evidence="1">Methyltransferase domain-containing protein</fullName>
    </recommendedName>
</protein>
<evidence type="ECO:0000259" key="1">
    <source>
        <dbReference type="Pfam" id="PF13847"/>
    </source>
</evidence>
<dbReference type="SUPFAM" id="SSF53335">
    <property type="entry name" value="S-adenosyl-L-methionine-dependent methyltransferases"/>
    <property type="match status" value="1"/>
</dbReference>
<dbReference type="EMBL" id="CM009301">
    <property type="protein sequence ID" value="PNT09868.1"/>
    <property type="molecule type" value="Genomic_DNA"/>
</dbReference>
<dbReference type="EMBL" id="CM009301">
    <property type="protein sequence ID" value="RQO98410.1"/>
    <property type="molecule type" value="Genomic_DNA"/>
</dbReference>
<dbReference type="InterPro" id="IPR025714">
    <property type="entry name" value="Methyltranfer_dom"/>
</dbReference>
<dbReference type="Proteomes" id="UP000006729">
    <property type="component" value="Chromosome 12"/>
</dbReference>
<evidence type="ECO:0000313" key="2">
    <source>
        <dbReference type="EMBL" id="PNT09868.1"/>
    </source>
</evidence>
<feature type="domain" description="Methyltransferase" evidence="1">
    <location>
        <begin position="109"/>
        <end position="163"/>
    </location>
</feature>
<dbReference type="GO" id="GO:0005737">
    <property type="term" value="C:cytoplasm"/>
    <property type="evidence" value="ECO:0000318"/>
    <property type="project" value="GO_Central"/>
</dbReference>
<dbReference type="InterPro" id="IPR029063">
    <property type="entry name" value="SAM-dependent_MTases_sf"/>
</dbReference>
<dbReference type="InParanoid" id="A0A2K1YA09"/>
<dbReference type="STRING" id="3694.A0A2K1YA09"/>
<dbReference type="PANTHER" id="PTHR12843">
    <property type="entry name" value="PROTEIN-LYSINE N-METHYLTRANSFERASE METTL10"/>
    <property type="match status" value="1"/>
</dbReference>
<dbReference type="GO" id="GO:0016279">
    <property type="term" value="F:protein-lysine N-methyltransferase activity"/>
    <property type="evidence" value="ECO:0000318"/>
    <property type="project" value="GO_Central"/>
</dbReference>
<dbReference type="PANTHER" id="PTHR12843:SF5">
    <property type="entry name" value="EEF1A LYSINE METHYLTRANSFERASE 2"/>
    <property type="match status" value="1"/>
</dbReference>
<reference evidence="2" key="2">
    <citation type="submission" date="2017-07" db="EMBL/GenBank/DDBJ databases">
        <title>WGS assembly of Populus trichocarpa.</title>
        <authorList>
            <person name="Tuskan G."/>
            <person name="Difazio S."/>
            <person name="Jansson S."/>
            <person name="Bohlmann J."/>
            <person name="Grigoriev I."/>
            <person name="Hellsten U."/>
            <person name="Putnam N."/>
            <person name="Ralph S."/>
            <person name="Rombauts S."/>
            <person name="Salamov A."/>
            <person name="Schein J."/>
            <person name="Sterck L."/>
            <person name="Aerts A."/>
            <person name="Bhalerao R."/>
            <person name="Bhalerao R."/>
            <person name="Blaudez D."/>
            <person name="Boerjan W."/>
            <person name="Brun A."/>
            <person name="Brunner A."/>
            <person name="Busov V."/>
            <person name="Campbell M."/>
            <person name="Carlson J."/>
            <person name="Chalot M."/>
            <person name="Chapman J."/>
            <person name="Chen G."/>
            <person name="Cooper D."/>
            <person name="Coutinho P."/>
            <person name="Couturier J."/>
            <person name="Covert S."/>
            <person name="Cronk Q."/>
            <person name="Cunningham R."/>
            <person name="Davis J."/>
            <person name="Degroeve S."/>
            <person name="Dejardin A."/>
            <person name="Depamphilis C."/>
            <person name="Detter J."/>
            <person name="Dirks B."/>
            <person name="Dubchak I."/>
            <person name="Duplessis S."/>
            <person name="Ehlting J."/>
            <person name="Ellis B."/>
            <person name="Gendler K."/>
            <person name="Goodstein D."/>
            <person name="Gribskov M."/>
            <person name="Grimwood J."/>
            <person name="Groover A."/>
            <person name="Gunter L."/>
            <person name="Hamberger B."/>
            <person name="Heinze B."/>
            <person name="Helariutta Y."/>
            <person name="Henrissat B."/>
            <person name="Holligan D."/>
            <person name="Holt R."/>
            <person name="Huang W."/>
            <person name="Islam-Faridi N."/>
            <person name="Jones S."/>
            <person name="Jones-Rhoades M."/>
            <person name="Jorgensen R."/>
            <person name="Joshi C."/>
            <person name="Kangasjarvi J."/>
            <person name="Karlsson J."/>
            <person name="Kelleher C."/>
            <person name="Kirkpatrick R."/>
            <person name="Kirst M."/>
            <person name="Kohler A."/>
            <person name="Kalluri U."/>
            <person name="Larimer F."/>
            <person name="Leebens-Mack J."/>
            <person name="Leple J."/>
            <person name="Locascio P."/>
            <person name="Lou Y."/>
            <person name="Lucas S."/>
            <person name="Martin F."/>
            <person name="Montanini B."/>
            <person name="Napoli C."/>
            <person name="Nelson D."/>
            <person name="Nelson C."/>
            <person name="Nieminen K."/>
            <person name="Nilsson O."/>
            <person name="Pereda V."/>
            <person name="Peter G."/>
            <person name="Philippe R."/>
            <person name="Pilate G."/>
            <person name="Poliakov A."/>
            <person name="Razumovskaya J."/>
            <person name="Richardson P."/>
            <person name="Rinaldi C."/>
            <person name="Ritland K."/>
            <person name="Rouze P."/>
            <person name="Ryaboy D."/>
            <person name="Schmutz J."/>
            <person name="Schrader J."/>
            <person name="Segerman B."/>
            <person name="Shin H."/>
            <person name="Siddiqui A."/>
            <person name="Sterky F."/>
            <person name="Terry A."/>
            <person name="Tsai C."/>
            <person name="Uberbacher E."/>
            <person name="Unneberg P."/>
            <person name="Vahala J."/>
            <person name="Wall K."/>
            <person name="Wessler S."/>
            <person name="Yang G."/>
            <person name="Yin T."/>
            <person name="Douglas C."/>
            <person name="Marra M."/>
            <person name="Sandberg G."/>
            <person name="Van De Peer Y."/>
            <person name="Rokhsar D."/>
        </authorList>
    </citation>
    <scope>NUCLEOTIDE SEQUENCE</scope>
    <source>
        <strain evidence="2">Nisqually-1</strain>
    </source>
</reference>
<proteinExistence type="predicted"/>
<organism evidence="2 3">
    <name type="scientific">Populus trichocarpa</name>
    <name type="common">Western balsam poplar</name>
    <name type="synonym">Populus balsamifera subsp. trichocarpa</name>
    <dbReference type="NCBI Taxonomy" id="3694"/>
    <lineage>
        <taxon>Eukaryota</taxon>
        <taxon>Viridiplantae</taxon>
        <taxon>Streptophyta</taxon>
        <taxon>Embryophyta</taxon>
        <taxon>Tracheophyta</taxon>
        <taxon>Spermatophyta</taxon>
        <taxon>Magnoliopsida</taxon>
        <taxon>eudicotyledons</taxon>
        <taxon>Gunneridae</taxon>
        <taxon>Pentapetalae</taxon>
        <taxon>rosids</taxon>
        <taxon>fabids</taxon>
        <taxon>Malpighiales</taxon>
        <taxon>Salicaceae</taxon>
        <taxon>Saliceae</taxon>
        <taxon>Populus</taxon>
    </lineage>
</organism>
<dbReference type="EMBL" id="CM009301">
    <property type="protein sequence ID" value="RQO98407.1"/>
    <property type="molecule type" value="Genomic_DNA"/>
</dbReference>
<dbReference type="EMBL" id="CM009301">
    <property type="protein sequence ID" value="RQO98409.1"/>
    <property type="molecule type" value="Genomic_DNA"/>
</dbReference>
<evidence type="ECO:0000313" key="3">
    <source>
        <dbReference type="Proteomes" id="UP000006729"/>
    </source>
</evidence>
<sequence length="171" mass="19261">MPNRLLPLRMDAVTVLTKQNAKLIPAILLLCYGDLILFFGQCRWPKFSTILLSKENREIIGGLELMSWMLLLLGRKAYALKFLKVIIQVMLMISSLKLLESDKYLSSWSVLDIGTGNGLLLHELAKQGFSDLTGVDYSEGSIKLARRLADRDGFSNINLLVCPNFNIIMKL</sequence>
<dbReference type="CDD" id="cd02440">
    <property type="entry name" value="AdoMet_MTases"/>
    <property type="match status" value="1"/>
</dbReference>
<dbReference type="Pfam" id="PF13847">
    <property type="entry name" value="Methyltransf_31"/>
    <property type="match status" value="1"/>
</dbReference>
<accession>A0A2K1YA09</accession>
<dbReference type="ExpressionAtlas" id="A0A2K1YA09">
    <property type="expression patterns" value="baseline"/>
</dbReference>
<reference evidence="2 3" key="1">
    <citation type="journal article" date="2006" name="Science">
        <title>The genome of black cottonwood, Populus trichocarpa (Torr. &amp; Gray).</title>
        <authorList>
            <person name="Tuskan G.A."/>
            <person name="Difazio S."/>
            <person name="Jansson S."/>
            <person name="Bohlmann J."/>
            <person name="Grigoriev I."/>
            <person name="Hellsten U."/>
            <person name="Putnam N."/>
            <person name="Ralph S."/>
            <person name="Rombauts S."/>
            <person name="Salamov A."/>
            <person name="Schein J."/>
            <person name="Sterck L."/>
            <person name="Aerts A."/>
            <person name="Bhalerao R.R."/>
            <person name="Bhalerao R.P."/>
            <person name="Blaudez D."/>
            <person name="Boerjan W."/>
            <person name="Brun A."/>
            <person name="Brunner A."/>
            <person name="Busov V."/>
            <person name="Campbell M."/>
            <person name="Carlson J."/>
            <person name="Chalot M."/>
            <person name="Chapman J."/>
            <person name="Chen G.L."/>
            <person name="Cooper D."/>
            <person name="Coutinho P.M."/>
            <person name="Couturier J."/>
            <person name="Covert S."/>
            <person name="Cronk Q."/>
            <person name="Cunningham R."/>
            <person name="Davis J."/>
            <person name="Degroeve S."/>
            <person name="Dejardin A."/>
            <person name="Depamphilis C."/>
            <person name="Detter J."/>
            <person name="Dirks B."/>
            <person name="Dubchak I."/>
            <person name="Duplessis S."/>
            <person name="Ehlting J."/>
            <person name="Ellis B."/>
            <person name="Gendler K."/>
            <person name="Goodstein D."/>
            <person name="Gribskov M."/>
            <person name="Grimwood J."/>
            <person name="Groover A."/>
            <person name="Gunter L."/>
            <person name="Hamberger B."/>
            <person name="Heinze B."/>
            <person name="Helariutta Y."/>
            <person name="Henrissat B."/>
            <person name="Holligan D."/>
            <person name="Holt R."/>
            <person name="Huang W."/>
            <person name="Islam-Faridi N."/>
            <person name="Jones S."/>
            <person name="Jones-Rhoades M."/>
            <person name="Jorgensen R."/>
            <person name="Joshi C."/>
            <person name="Kangasjarvi J."/>
            <person name="Karlsson J."/>
            <person name="Kelleher C."/>
            <person name="Kirkpatrick R."/>
            <person name="Kirst M."/>
            <person name="Kohler A."/>
            <person name="Kalluri U."/>
            <person name="Larimer F."/>
            <person name="Leebens-Mack J."/>
            <person name="Leple J.C."/>
            <person name="Locascio P."/>
            <person name="Lou Y."/>
            <person name="Lucas S."/>
            <person name="Martin F."/>
            <person name="Montanini B."/>
            <person name="Napoli C."/>
            <person name="Nelson D.R."/>
            <person name="Nelson C."/>
            <person name="Nieminen K."/>
            <person name="Nilsson O."/>
            <person name="Pereda V."/>
            <person name="Peter G."/>
            <person name="Philippe R."/>
            <person name="Pilate G."/>
            <person name="Poliakov A."/>
            <person name="Razumovskaya J."/>
            <person name="Richardson P."/>
            <person name="Rinaldi C."/>
            <person name="Ritland K."/>
            <person name="Rouze P."/>
            <person name="Ryaboy D."/>
            <person name="Schmutz J."/>
            <person name="Schrader J."/>
            <person name="Segerman B."/>
            <person name="Shin H."/>
            <person name="Siddiqui A."/>
            <person name="Sterky F."/>
            <person name="Terry A."/>
            <person name="Tsai C.J."/>
            <person name="Uberbacher E."/>
            <person name="Unneberg P."/>
            <person name="Vahala J."/>
            <person name="Wall K."/>
            <person name="Wessler S."/>
            <person name="Yang G."/>
            <person name="Yin T."/>
            <person name="Douglas C."/>
            <person name="Marra M."/>
            <person name="Sandberg G."/>
            <person name="Van de Peer Y."/>
            <person name="Rokhsar D."/>
        </authorList>
    </citation>
    <scope>NUCLEOTIDE SEQUENCE [LARGE SCALE GENOMIC DNA]</scope>
    <source>
        <strain evidence="3">cv. Nisqually</strain>
        <strain evidence="2">Nisqually-1</strain>
    </source>
</reference>
<gene>
    <name evidence="2" type="ORF">POPTR_012G068600</name>
</gene>
<keyword evidence="3" id="KW-1185">Reference proteome</keyword>